<feature type="transmembrane region" description="Helical" evidence="1">
    <location>
        <begin position="48"/>
        <end position="66"/>
    </location>
</feature>
<dbReference type="RefSeq" id="WP_013676997.1">
    <property type="nucleotide sequence ID" value="NC_015312.1"/>
</dbReference>
<dbReference type="STRING" id="675635.Psed_4950"/>
<proteinExistence type="predicted"/>
<dbReference type="AlphaFoldDB" id="F4CLN8"/>
<dbReference type="KEGG" id="pdx:Psed_4950"/>
<evidence type="ECO:0000313" key="3">
    <source>
        <dbReference type="Proteomes" id="UP000007809"/>
    </source>
</evidence>
<keyword evidence="3" id="KW-1185">Reference proteome</keyword>
<reference evidence="2 3" key="1">
    <citation type="journal article" date="2011" name="J. Bacteriol.">
        <title>Genome sequence of the 1,4-dioxane-degrading Pseudonocardia dioxanivorans strain CB1190.</title>
        <authorList>
            <person name="Sales C.M."/>
            <person name="Mahendra S."/>
            <person name="Grostern A."/>
            <person name="Parales R.E."/>
            <person name="Goodwin L.A."/>
            <person name="Woyke T."/>
            <person name="Nolan M."/>
            <person name="Lapidus A."/>
            <person name="Chertkov O."/>
            <person name="Ovchinnikova G."/>
            <person name="Sczyrba A."/>
            <person name="Alvarez-Cohen L."/>
        </authorList>
    </citation>
    <scope>NUCLEOTIDE SEQUENCE [LARGE SCALE GENOMIC DNA]</scope>
    <source>
        <strain evidence="3">ATCC 55486 / DSM 44775 / JCM 13855 / CB1190</strain>
    </source>
</reference>
<dbReference type="HOGENOM" id="CLU_2495613_0_0_11"/>
<protein>
    <submittedName>
        <fullName evidence="2">Uncharacterized protein</fullName>
    </submittedName>
</protein>
<dbReference type="EMBL" id="CP002593">
    <property type="protein sequence ID" value="AEA27091.1"/>
    <property type="molecule type" value="Genomic_DNA"/>
</dbReference>
<name>F4CLN8_PSEUX</name>
<feature type="transmembrane region" description="Helical" evidence="1">
    <location>
        <begin position="24"/>
        <end position="42"/>
    </location>
</feature>
<keyword evidence="1" id="KW-1133">Transmembrane helix</keyword>
<organism evidence="2 3">
    <name type="scientific">Pseudonocardia dioxanivorans (strain ATCC 55486 / DSM 44775 / JCM 13855 / CB1190)</name>
    <dbReference type="NCBI Taxonomy" id="675635"/>
    <lineage>
        <taxon>Bacteria</taxon>
        <taxon>Bacillati</taxon>
        <taxon>Actinomycetota</taxon>
        <taxon>Actinomycetes</taxon>
        <taxon>Pseudonocardiales</taxon>
        <taxon>Pseudonocardiaceae</taxon>
        <taxon>Pseudonocardia</taxon>
    </lineage>
</organism>
<sequence length="86" mass="8860">MSISTPATTSTSTLGTPTAATRPLWIAAAVLTIVGLAIGLASETYAVVSAWVLVGAGVFALADVLVRRHRAGHRIVRLRGSAPLPR</sequence>
<accession>F4CLN8</accession>
<keyword evidence="1" id="KW-0812">Transmembrane</keyword>
<dbReference type="Proteomes" id="UP000007809">
    <property type="component" value="Chromosome"/>
</dbReference>
<evidence type="ECO:0000256" key="1">
    <source>
        <dbReference type="SAM" id="Phobius"/>
    </source>
</evidence>
<keyword evidence="1" id="KW-0472">Membrane</keyword>
<gene>
    <name evidence="2" type="ordered locus">Psed_4950</name>
</gene>
<evidence type="ECO:0000313" key="2">
    <source>
        <dbReference type="EMBL" id="AEA27091.1"/>
    </source>
</evidence>